<protein>
    <submittedName>
        <fullName evidence="2">ElyC/SanA/YdcF family protein</fullName>
    </submittedName>
</protein>
<dbReference type="InterPro" id="IPR014729">
    <property type="entry name" value="Rossmann-like_a/b/a_fold"/>
</dbReference>
<name>A0ABP6QF53_9ACTN</name>
<dbReference type="Pfam" id="PF02698">
    <property type="entry name" value="DUF218"/>
    <property type="match status" value="1"/>
</dbReference>
<organism evidence="2 3">
    <name type="scientific">Actinocorallia longicatena</name>
    <dbReference type="NCBI Taxonomy" id="111803"/>
    <lineage>
        <taxon>Bacteria</taxon>
        <taxon>Bacillati</taxon>
        <taxon>Actinomycetota</taxon>
        <taxon>Actinomycetes</taxon>
        <taxon>Streptosporangiales</taxon>
        <taxon>Thermomonosporaceae</taxon>
        <taxon>Actinocorallia</taxon>
    </lineage>
</organism>
<dbReference type="InterPro" id="IPR003848">
    <property type="entry name" value="DUF218"/>
</dbReference>
<proteinExistence type="predicted"/>
<dbReference type="PANTHER" id="PTHR30336">
    <property type="entry name" value="INNER MEMBRANE PROTEIN, PROBABLE PERMEASE"/>
    <property type="match status" value="1"/>
</dbReference>
<evidence type="ECO:0000259" key="1">
    <source>
        <dbReference type="Pfam" id="PF02698"/>
    </source>
</evidence>
<keyword evidence="3" id="KW-1185">Reference proteome</keyword>
<evidence type="ECO:0000313" key="2">
    <source>
        <dbReference type="EMBL" id="GAA3225824.1"/>
    </source>
</evidence>
<dbReference type="EMBL" id="BAAAUV010000015">
    <property type="protein sequence ID" value="GAA3225824.1"/>
    <property type="molecule type" value="Genomic_DNA"/>
</dbReference>
<accession>A0ABP6QF53</accession>
<dbReference type="Proteomes" id="UP001501237">
    <property type="component" value="Unassembled WGS sequence"/>
</dbReference>
<gene>
    <name evidence="2" type="ORF">GCM10010468_53720</name>
</gene>
<dbReference type="Gene3D" id="3.40.50.620">
    <property type="entry name" value="HUPs"/>
    <property type="match status" value="1"/>
</dbReference>
<reference evidence="3" key="1">
    <citation type="journal article" date="2019" name="Int. J. Syst. Evol. Microbiol.">
        <title>The Global Catalogue of Microorganisms (GCM) 10K type strain sequencing project: providing services to taxonomists for standard genome sequencing and annotation.</title>
        <authorList>
            <consortium name="The Broad Institute Genomics Platform"/>
            <consortium name="The Broad Institute Genome Sequencing Center for Infectious Disease"/>
            <person name="Wu L."/>
            <person name="Ma J."/>
        </authorList>
    </citation>
    <scope>NUCLEOTIDE SEQUENCE [LARGE SCALE GENOMIC DNA]</scope>
    <source>
        <strain evidence="3">JCM 9377</strain>
    </source>
</reference>
<dbReference type="PANTHER" id="PTHR30336:SF6">
    <property type="entry name" value="INTEGRAL MEMBRANE PROTEIN"/>
    <property type="match status" value="1"/>
</dbReference>
<sequence>MRVNMRHIARIIRSPRLWIPLGLGAVLVLTPTGWAYARSAGHVQDVEHVKTTEVALVLGAGIYPDGLPTPFLAGRLDTAVRLYSLGKVRAILVSGDNSRKSYDEPEVMKNYLVSRGVPAEKIVLDYAGFDTWDSCVRAGKVFGVKSVTVVSQDFHMARAVALCRQAGLSAEGVGNSQKDRARTLYGYAREIPATLKAMNDVLLDNDPRFLGPKEPGIEKALATG</sequence>
<evidence type="ECO:0000313" key="3">
    <source>
        <dbReference type="Proteomes" id="UP001501237"/>
    </source>
</evidence>
<dbReference type="CDD" id="cd06259">
    <property type="entry name" value="YdcF-like"/>
    <property type="match status" value="1"/>
</dbReference>
<feature type="domain" description="DUF218" evidence="1">
    <location>
        <begin position="54"/>
        <end position="170"/>
    </location>
</feature>
<comment type="caution">
    <text evidence="2">The sequence shown here is derived from an EMBL/GenBank/DDBJ whole genome shotgun (WGS) entry which is preliminary data.</text>
</comment>
<dbReference type="InterPro" id="IPR051599">
    <property type="entry name" value="Cell_Envelope_Assoc"/>
</dbReference>